<name>A0A3P1WW19_9ACTN</name>
<evidence type="ECO:0000313" key="3">
    <source>
        <dbReference type="Proteomes" id="UP000280935"/>
    </source>
</evidence>
<dbReference type="Proteomes" id="UP000280935">
    <property type="component" value="Unassembled WGS sequence"/>
</dbReference>
<organism evidence="2 3">
    <name type="scientific">Arachnia propionica</name>
    <dbReference type="NCBI Taxonomy" id="1750"/>
    <lineage>
        <taxon>Bacteria</taxon>
        <taxon>Bacillati</taxon>
        <taxon>Actinomycetota</taxon>
        <taxon>Actinomycetes</taxon>
        <taxon>Propionibacteriales</taxon>
        <taxon>Propionibacteriaceae</taxon>
        <taxon>Arachnia</taxon>
    </lineage>
</organism>
<dbReference type="PROSITE" id="PS51318">
    <property type="entry name" value="TAT"/>
    <property type="match status" value="1"/>
</dbReference>
<comment type="caution">
    <text evidence="2">The sequence shown here is derived from an EMBL/GenBank/DDBJ whole genome shotgun (WGS) entry which is preliminary data.</text>
</comment>
<feature type="chain" id="PRO_5039604889" evidence="1">
    <location>
        <begin position="18"/>
        <end position="282"/>
    </location>
</feature>
<gene>
    <name evidence="2" type="ORF">EII35_03430</name>
</gene>
<dbReference type="AlphaFoldDB" id="A0A3P1WW19"/>
<dbReference type="OrthoDB" id="4427622at2"/>
<dbReference type="EMBL" id="RQYT01000004">
    <property type="protein sequence ID" value="RRD50792.1"/>
    <property type="molecule type" value="Genomic_DNA"/>
</dbReference>
<proteinExistence type="predicted"/>
<dbReference type="InterPro" id="IPR006311">
    <property type="entry name" value="TAT_signal"/>
</dbReference>
<accession>A0A3P1WW19</accession>
<dbReference type="RefSeq" id="WP_125227064.1">
    <property type="nucleotide sequence ID" value="NZ_RQYT01000004.1"/>
</dbReference>
<feature type="signal peptide" evidence="1">
    <location>
        <begin position="1"/>
        <end position="17"/>
    </location>
</feature>
<keyword evidence="1" id="KW-0732">Signal</keyword>
<evidence type="ECO:0000313" key="2">
    <source>
        <dbReference type="EMBL" id="RRD50792.1"/>
    </source>
</evidence>
<protein>
    <submittedName>
        <fullName evidence="2">Uncharacterized protein</fullName>
    </submittedName>
</protein>
<evidence type="ECO:0000256" key="1">
    <source>
        <dbReference type="SAM" id="SignalP"/>
    </source>
</evidence>
<sequence>MKSRRFVLAGAVGLAMAPVLPASLAEATRRSPRPTATPSPAPYRLEPELGVHFVPAADAAAHYRELNIWLRVFNLRERHYQAQVMGLKYRQRYEFDSVTPILDALDRHHVVRNIALLRFLLAVLKAEGNAEARSLDLEQVGVDAAVTEQARPLIRAEQARAKERVGRYADEREQSARQARLTLFTDANAYIGEWVRASRAGLQFTDYAPYVPFFLGGHYQAAVYIWYGLDPEDKPLKTYWRGSGTDPVDVVEAMELSKVNKAYFDGLASLDDNPLFRTTYAA</sequence>
<reference evidence="2 3" key="1">
    <citation type="submission" date="2018-11" db="EMBL/GenBank/DDBJ databases">
        <title>Genomes From Bacteria Associated with the Canine Oral Cavity: a Test Case for Automated Genome-Based Taxonomic Assignment.</title>
        <authorList>
            <person name="Coil D.A."/>
            <person name="Jospin G."/>
            <person name="Darling A.E."/>
            <person name="Wallis C."/>
            <person name="Davis I.J."/>
            <person name="Harris S."/>
            <person name="Eisen J.A."/>
            <person name="Holcombe L.J."/>
            <person name="O'Flynn C."/>
        </authorList>
    </citation>
    <scope>NUCLEOTIDE SEQUENCE [LARGE SCALE GENOMIC DNA]</scope>
    <source>
        <strain evidence="2 3">OH2822_COT-296</strain>
    </source>
</reference>